<dbReference type="Proteomes" id="UP000094569">
    <property type="component" value="Unassembled WGS sequence"/>
</dbReference>
<dbReference type="PANTHER" id="PTHR33393:SF11">
    <property type="entry name" value="POLYGLUTAMINE SYNTHESIS ACCESSORY PROTEIN RV0574C-RELATED"/>
    <property type="match status" value="1"/>
</dbReference>
<dbReference type="InterPro" id="IPR052169">
    <property type="entry name" value="CW_Biosynth-Accessory"/>
</dbReference>
<organism evidence="3 4">
    <name type="scientific">Aspergillus cristatus</name>
    <name type="common">Chinese Fuzhuan brick tea-fermentation fungus</name>
    <name type="synonym">Eurotium cristatum</name>
    <dbReference type="NCBI Taxonomy" id="573508"/>
    <lineage>
        <taxon>Eukaryota</taxon>
        <taxon>Fungi</taxon>
        <taxon>Dikarya</taxon>
        <taxon>Ascomycota</taxon>
        <taxon>Pezizomycotina</taxon>
        <taxon>Eurotiomycetes</taxon>
        <taxon>Eurotiomycetidae</taxon>
        <taxon>Eurotiales</taxon>
        <taxon>Aspergillaceae</taxon>
        <taxon>Aspergillus</taxon>
        <taxon>Aspergillus subgen. Aspergillus</taxon>
    </lineage>
</organism>
<evidence type="ECO:0000256" key="1">
    <source>
        <dbReference type="ARBA" id="ARBA00005662"/>
    </source>
</evidence>
<evidence type="ECO:0000313" key="4">
    <source>
        <dbReference type="Proteomes" id="UP000094569"/>
    </source>
</evidence>
<feature type="domain" description="Capsule synthesis protein CapA" evidence="2">
    <location>
        <begin position="15"/>
        <end position="299"/>
    </location>
</feature>
<name>A0A1E3BAC8_ASPCR</name>
<dbReference type="STRING" id="573508.A0A1E3BAC8"/>
<dbReference type="CDD" id="cd07381">
    <property type="entry name" value="MPP_CapA"/>
    <property type="match status" value="1"/>
</dbReference>
<dbReference type="SMART" id="SM00854">
    <property type="entry name" value="PGA_cap"/>
    <property type="match status" value="1"/>
</dbReference>
<dbReference type="Pfam" id="PF09587">
    <property type="entry name" value="PGA_cap"/>
    <property type="match status" value="1"/>
</dbReference>
<reference evidence="3 4" key="1">
    <citation type="journal article" date="2016" name="BMC Genomics">
        <title>Comparative genomic and transcriptomic analyses of the Fuzhuan brick tea-fermentation fungus Aspergillus cristatus.</title>
        <authorList>
            <person name="Ge Y."/>
            <person name="Wang Y."/>
            <person name="Liu Y."/>
            <person name="Tan Y."/>
            <person name="Ren X."/>
            <person name="Zhang X."/>
            <person name="Hyde K.D."/>
            <person name="Liu Y."/>
            <person name="Liu Z."/>
        </authorList>
    </citation>
    <scope>NUCLEOTIDE SEQUENCE [LARGE SCALE GENOMIC DNA]</scope>
    <source>
        <strain evidence="3 4">GZAAS20.1005</strain>
    </source>
</reference>
<dbReference type="VEuPathDB" id="FungiDB:SI65_06677"/>
<dbReference type="AlphaFoldDB" id="A0A1E3BAC8"/>
<accession>A0A1E3BAC8</accession>
<dbReference type="PANTHER" id="PTHR33393">
    <property type="entry name" value="POLYGLUTAMINE SYNTHESIS ACCESSORY PROTEIN RV0574C-RELATED"/>
    <property type="match status" value="1"/>
</dbReference>
<dbReference type="InterPro" id="IPR019079">
    <property type="entry name" value="Capsule_synth_CapA"/>
</dbReference>
<sequence>MPTPHPHPSTPMTYTLNFTGDVMLARLIDQLFPTHLHSPNYANVIKTFIERYPYLSKYNHKSPWGSALELFRRGDLNLVNLETAATEGVEKWPKKVFNYRMHPENLGVLGEGRVDFVALANNHTLDFGESGLRDTIKGVRGVGVKFAGVGDSAVEARLPAVLQLPRASADDNSHGDGVKHTVHVYSASDHPRDWSVIPEFHLIDYTPSTKHHLKTLLTTPPDPQSQSQTAQPDLKIFSIHWGPNYTWQPSAHIRDMAHFLIDECGVDIVHGHSAHHIQGVERYGRGVIMYGCGDFVDDYALNEEFRNDLGGVWRVVVNTNTNNDTSGGGKAKGLVLDRLEMYPTRCDRFQVTLLDVDDEDHGWVRRKVAKLSEEMGTRVRRELGREGQVIVDLRD</sequence>
<keyword evidence="4" id="KW-1185">Reference proteome</keyword>
<comment type="caution">
    <text evidence="3">The sequence shown here is derived from an EMBL/GenBank/DDBJ whole genome shotgun (WGS) entry which is preliminary data.</text>
</comment>
<dbReference type="InterPro" id="IPR029052">
    <property type="entry name" value="Metallo-depent_PP-like"/>
</dbReference>
<gene>
    <name evidence="3" type="ORF">SI65_06677</name>
</gene>
<protein>
    <recommendedName>
        <fullName evidence="2">Capsule synthesis protein CapA domain-containing protein</fullName>
    </recommendedName>
</protein>
<evidence type="ECO:0000313" key="3">
    <source>
        <dbReference type="EMBL" id="ODM17889.1"/>
    </source>
</evidence>
<dbReference type="OrthoDB" id="189619at2759"/>
<proteinExistence type="inferred from homology"/>
<dbReference type="SUPFAM" id="SSF56300">
    <property type="entry name" value="Metallo-dependent phosphatases"/>
    <property type="match status" value="1"/>
</dbReference>
<evidence type="ECO:0000259" key="2">
    <source>
        <dbReference type="SMART" id="SM00854"/>
    </source>
</evidence>
<dbReference type="EMBL" id="JXNT01000007">
    <property type="protein sequence ID" value="ODM17889.1"/>
    <property type="molecule type" value="Genomic_DNA"/>
</dbReference>
<comment type="similarity">
    <text evidence="1">Belongs to the CapA family.</text>
</comment>